<feature type="signal peptide" evidence="1">
    <location>
        <begin position="1"/>
        <end position="20"/>
    </location>
</feature>
<comment type="caution">
    <text evidence="3">The sequence shown here is derived from an EMBL/GenBank/DDBJ whole genome shotgun (WGS) entry which is preliminary data.</text>
</comment>
<protein>
    <submittedName>
        <fullName evidence="3">Membrane protein</fullName>
    </submittedName>
</protein>
<feature type="chain" id="PRO_5042152745" evidence="1">
    <location>
        <begin position="21"/>
        <end position="176"/>
    </location>
</feature>
<accession>A0AAD9LGU7</accession>
<evidence type="ECO:0000313" key="4">
    <source>
        <dbReference type="Proteomes" id="UP001195914"/>
    </source>
</evidence>
<keyword evidence="1" id="KW-0732">Signal</keyword>
<name>A0AAD9LGU7_BABDI</name>
<gene>
    <name evidence="3" type="ORF">X943_002143</name>
</gene>
<reference evidence="3" key="2">
    <citation type="submission" date="2021-05" db="EMBL/GenBank/DDBJ databases">
        <authorList>
            <person name="Pain A."/>
        </authorList>
    </citation>
    <scope>NUCLEOTIDE SEQUENCE</scope>
    <source>
        <strain evidence="3">1802A</strain>
    </source>
</reference>
<reference evidence="3" key="1">
    <citation type="journal article" date="2014" name="Nucleic Acids Res.">
        <title>The evolutionary dynamics of variant antigen genes in Babesia reveal a history of genomic innovation underlying host-parasite interaction.</title>
        <authorList>
            <person name="Jackson A.P."/>
            <person name="Otto T.D."/>
            <person name="Darby A."/>
            <person name="Ramaprasad A."/>
            <person name="Xia D."/>
            <person name="Echaide I.E."/>
            <person name="Farber M."/>
            <person name="Gahlot S."/>
            <person name="Gamble J."/>
            <person name="Gupta D."/>
            <person name="Gupta Y."/>
            <person name="Jackson L."/>
            <person name="Malandrin L."/>
            <person name="Malas T.B."/>
            <person name="Moussa E."/>
            <person name="Nair M."/>
            <person name="Reid A.J."/>
            <person name="Sanders M."/>
            <person name="Sharma J."/>
            <person name="Tracey A."/>
            <person name="Quail M.A."/>
            <person name="Weir W."/>
            <person name="Wastling J.M."/>
            <person name="Hall N."/>
            <person name="Willadsen P."/>
            <person name="Lingelbach K."/>
            <person name="Shiels B."/>
            <person name="Tait A."/>
            <person name="Berriman M."/>
            <person name="Allred D.R."/>
            <person name="Pain A."/>
        </authorList>
    </citation>
    <scope>NUCLEOTIDE SEQUENCE</scope>
    <source>
        <strain evidence="3">1802A</strain>
    </source>
</reference>
<dbReference type="Proteomes" id="UP001195914">
    <property type="component" value="Unassembled WGS sequence"/>
</dbReference>
<dbReference type="EMBL" id="JAHBMH010000062">
    <property type="protein sequence ID" value="KAK1934839.1"/>
    <property type="molecule type" value="Genomic_DNA"/>
</dbReference>
<evidence type="ECO:0000259" key="2">
    <source>
        <dbReference type="Pfam" id="PF18659"/>
    </source>
</evidence>
<dbReference type="AlphaFoldDB" id="A0AAD9LGU7"/>
<feature type="domain" description="Cell-traversal protein for ookinetes and sporozoites" evidence="2">
    <location>
        <begin position="34"/>
        <end position="146"/>
    </location>
</feature>
<dbReference type="Pfam" id="PF18659">
    <property type="entry name" value="CelTOS"/>
    <property type="match status" value="1"/>
</dbReference>
<evidence type="ECO:0000313" key="3">
    <source>
        <dbReference type="EMBL" id="KAK1934839.1"/>
    </source>
</evidence>
<organism evidence="3 4">
    <name type="scientific">Babesia divergens</name>
    <dbReference type="NCBI Taxonomy" id="32595"/>
    <lineage>
        <taxon>Eukaryota</taxon>
        <taxon>Sar</taxon>
        <taxon>Alveolata</taxon>
        <taxon>Apicomplexa</taxon>
        <taxon>Aconoidasida</taxon>
        <taxon>Piroplasmida</taxon>
        <taxon>Babesiidae</taxon>
        <taxon>Babesia</taxon>
    </lineage>
</organism>
<dbReference type="InterPro" id="IPR041004">
    <property type="entry name" value="CelTOS"/>
</dbReference>
<proteinExistence type="predicted"/>
<evidence type="ECO:0000256" key="1">
    <source>
        <dbReference type="SAM" id="SignalP"/>
    </source>
</evidence>
<sequence length="176" mass="19804">MNFTAAVLFFLSSAIGMSAGYRHLNSRQPSDVVQVRHSDIEKFRQVVSSDLASKADELIDLIVADIERMISEHEDLHPSFIQNNFKDNAKKFIKNAVVTIAKHMLPLFEKWIAESVKPPVTTNMVYGALVRPIGESVFHQIYVKLNLPVTDVWKTDDKEEFDAGLVDGEEAAELES</sequence>
<keyword evidence="4" id="KW-1185">Reference proteome</keyword>